<dbReference type="EMBL" id="BMNY01000001">
    <property type="protein sequence ID" value="GGM74703.1"/>
    <property type="molecule type" value="Genomic_DNA"/>
</dbReference>
<sequence>MKVMYDDTCRLCSVSAGALDPSELVRASEVGDPSGLEGVILITESGKYVGFDAVLEIAKRKENLFPLLPALLFLQVTGLGNLLYRAVAERRHSRAADFLASLIGVFTRTSRSRTGLS</sequence>
<gene>
    <name evidence="1" type="ORF">GCM10007108_10830</name>
</gene>
<comment type="caution">
    <text evidence="1">The sequence shown here is derived from an EMBL/GenBank/DDBJ whole genome shotgun (WGS) entry which is preliminary data.</text>
</comment>
<dbReference type="AlphaFoldDB" id="A0AA37BRS0"/>
<reference evidence="1" key="1">
    <citation type="journal article" date="2014" name="Int. J. Syst. Evol. Microbiol.">
        <title>Complete genome sequence of Corynebacterium casei LMG S-19264T (=DSM 44701T), isolated from a smear-ripened cheese.</title>
        <authorList>
            <consortium name="US DOE Joint Genome Institute (JGI-PGF)"/>
            <person name="Walter F."/>
            <person name="Albersmeier A."/>
            <person name="Kalinowski J."/>
            <person name="Ruckert C."/>
        </authorList>
    </citation>
    <scope>NUCLEOTIDE SEQUENCE</scope>
    <source>
        <strain evidence="1">JCM 13583</strain>
    </source>
</reference>
<organism evidence="1 2">
    <name type="scientific">Thermogymnomonas acidicola</name>
    <dbReference type="NCBI Taxonomy" id="399579"/>
    <lineage>
        <taxon>Archaea</taxon>
        <taxon>Methanobacteriati</taxon>
        <taxon>Thermoplasmatota</taxon>
        <taxon>Thermoplasmata</taxon>
        <taxon>Thermoplasmatales</taxon>
        <taxon>Thermogymnomonas</taxon>
    </lineage>
</organism>
<reference evidence="1" key="2">
    <citation type="submission" date="2022-09" db="EMBL/GenBank/DDBJ databases">
        <authorList>
            <person name="Sun Q."/>
            <person name="Ohkuma M."/>
        </authorList>
    </citation>
    <scope>NUCLEOTIDE SEQUENCE</scope>
    <source>
        <strain evidence="1">JCM 13583</strain>
    </source>
</reference>
<protein>
    <recommendedName>
        <fullName evidence="3">DUF393 domain-containing protein</fullName>
    </recommendedName>
</protein>
<proteinExistence type="predicted"/>
<name>A0AA37BRS0_9ARCH</name>
<evidence type="ECO:0008006" key="3">
    <source>
        <dbReference type="Google" id="ProtNLM"/>
    </source>
</evidence>
<accession>A0AA37BRS0</accession>
<dbReference type="Proteomes" id="UP000632195">
    <property type="component" value="Unassembled WGS sequence"/>
</dbReference>
<evidence type="ECO:0000313" key="2">
    <source>
        <dbReference type="Proteomes" id="UP000632195"/>
    </source>
</evidence>
<keyword evidence="2" id="KW-1185">Reference proteome</keyword>
<evidence type="ECO:0000313" key="1">
    <source>
        <dbReference type="EMBL" id="GGM74703.1"/>
    </source>
</evidence>